<dbReference type="KEGG" id="psuu:Psuf_019250"/>
<accession>A0A6F8YET4</accession>
<proteinExistence type="inferred from homology"/>
<dbReference type="Gene3D" id="1.10.630.10">
    <property type="entry name" value="Cytochrome P450"/>
    <property type="match status" value="1"/>
</dbReference>
<dbReference type="Pfam" id="PF00067">
    <property type="entry name" value="p450"/>
    <property type="match status" value="1"/>
</dbReference>
<keyword evidence="5 7" id="KW-0408">Iron</keyword>
<dbReference type="InterPro" id="IPR036396">
    <property type="entry name" value="Cyt_P450_sf"/>
</dbReference>
<evidence type="ECO:0000313" key="10">
    <source>
        <dbReference type="Proteomes" id="UP000503011"/>
    </source>
</evidence>
<dbReference type="AlphaFoldDB" id="A0A6F8YET4"/>
<dbReference type="GO" id="GO:0016705">
    <property type="term" value="F:oxidoreductase activity, acting on paired donors, with incorporation or reduction of molecular oxygen"/>
    <property type="evidence" value="ECO:0007669"/>
    <property type="project" value="InterPro"/>
</dbReference>
<name>A0A6F8YET4_9ACTN</name>
<feature type="binding site" description="axial binding residue" evidence="7">
    <location>
        <position position="412"/>
    </location>
    <ligand>
        <name>heme</name>
        <dbReference type="ChEBI" id="CHEBI:30413"/>
    </ligand>
    <ligandPart>
        <name>Fe</name>
        <dbReference type="ChEBI" id="CHEBI:18248"/>
    </ligandPart>
</feature>
<reference evidence="9 10" key="1">
    <citation type="submission" date="2020-03" db="EMBL/GenBank/DDBJ databases">
        <title>Whole genome shotgun sequence of Phytohabitans suffuscus NBRC 105367.</title>
        <authorList>
            <person name="Komaki H."/>
            <person name="Tamura T."/>
        </authorList>
    </citation>
    <scope>NUCLEOTIDE SEQUENCE [LARGE SCALE GENOMIC DNA]</scope>
    <source>
        <strain evidence="9 10">NBRC 105367</strain>
    </source>
</reference>
<keyword evidence="10" id="KW-1185">Reference proteome</keyword>
<dbReference type="SUPFAM" id="SSF48264">
    <property type="entry name" value="Cytochrome P450"/>
    <property type="match status" value="1"/>
</dbReference>
<keyword evidence="2 7" id="KW-0349">Heme</keyword>
<evidence type="ECO:0000256" key="8">
    <source>
        <dbReference type="RuleBase" id="RU000461"/>
    </source>
</evidence>
<evidence type="ECO:0000256" key="4">
    <source>
        <dbReference type="ARBA" id="ARBA00023002"/>
    </source>
</evidence>
<dbReference type="EMBL" id="AP022871">
    <property type="protein sequence ID" value="BCB84612.1"/>
    <property type="molecule type" value="Genomic_DNA"/>
</dbReference>
<evidence type="ECO:0000256" key="2">
    <source>
        <dbReference type="ARBA" id="ARBA00022617"/>
    </source>
</evidence>
<dbReference type="InterPro" id="IPR002401">
    <property type="entry name" value="Cyt_P450_E_grp-I"/>
</dbReference>
<dbReference type="InterPro" id="IPR001128">
    <property type="entry name" value="Cyt_P450"/>
</dbReference>
<evidence type="ECO:0000256" key="7">
    <source>
        <dbReference type="PIRSR" id="PIRSR602401-1"/>
    </source>
</evidence>
<evidence type="ECO:0000256" key="1">
    <source>
        <dbReference type="ARBA" id="ARBA00010617"/>
    </source>
</evidence>
<comment type="similarity">
    <text evidence="1 8">Belongs to the cytochrome P450 family.</text>
</comment>
<dbReference type="PRINTS" id="PR00385">
    <property type="entry name" value="P450"/>
</dbReference>
<protein>
    <submittedName>
        <fullName evidence="9">Cytochrome P450</fullName>
    </submittedName>
</protein>
<dbReference type="PANTHER" id="PTHR24291">
    <property type="entry name" value="CYTOCHROME P450 FAMILY 4"/>
    <property type="match status" value="1"/>
</dbReference>
<dbReference type="GO" id="GO:0005506">
    <property type="term" value="F:iron ion binding"/>
    <property type="evidence" value="ECO:0007669"/>
    <property type="project" value="InterPro"/>
</dbReference>
<dbReference type="InterPro" id="IPR050196">
    <property type="entry name" value="Cytochrome_P450_Monoox"/>
</dbReference>
<reference evidence="9 10" key="2">
    <citation type="submission" date="2020-03" db="EMBL/GenBank/DDBJ databases">
        <authorList>
            <person name="Ichikawa N."/>
            <person name="Kimura A."/>
            <person name="Kitahashi Y."/>
            <person name="Uohara A."/>
        </authorList>
    </citation>
    <scope>NUCLEOTIDE SEQUENCE [LARGE SCALE GENOMIC DNA]</scope>
    <source>
        <strain evidence="9 10">NBRC 105367</strain>
    </source>
</reference>
<dbReference type="Proteomes" id="UP000503011">
    <property type="component" value="Chromosome"/>
</dbReference>
<keyword evidence="3 7" id="KW-0479">Metal-binding</keyword>
<keyword evidence="4 8" id="KW-0560">Oxidoreductase</keyword>
<keyword evidence="6 8" id="KW-0503">Monooxygenase</keyword>
<evidence type="ECO:0000256" key="3">
    <source>
        <dbReference type="ARBA" id="ARBA00022723"/>
    </source>
</evidence>
<sequence>MCKASRTGVEGVTTMSSDVDFGRARKARRVPLHRTVRRLIRDPMAGLQSIAQEADGEIVRLQLGWFRPYLVTHPDHVQRILRDEATNYVRQGMFWSPLSRLFGQGILSDGPPWESSRRNLQPLFTAKRVDALMARMAAVAHEAVDDLARHVRSGEPVDVATEMSRVVNRTIIRVFFADRIPPAEADQIIPALYDIATSMVVRMALPWAPQRLPLPGDRAFHRGVGTIDDVLLPVIRDVRRHPDGGDDVIATLCAATGPDGAELTERQVRDDVVTMFITATETTSLTLTWLWPILRAHPDVARRLYDEIDSVLGDDRVRHTHVPRLHYVRAVLDELLRLYPVGWIFPRTALAADVLGDTRIEAGATLLISPFLTHRMAEFWPDPQRFDPERFVAGGAPHRYAYFPFGGGPHQCLGRHVFQVEAQLIVASVLSRIRPVPSSAGVPALKVAATLLPEERVRMAFEPVASRRAA</sequence>
<dbReference type="GO" id="GO:0004497">
    <property type="term" value="F:monooxygenase activity"/>
    <property type="evidence" value="ECO:0007669"/>
    <property type="project" value="UniProtKB-KW"/>
</dbReference>
<dbReference type="GO" id="GO:0020037">
    <property type="term" value="F:heme binding"/>
    <property type="evidence" value="ECO:0007669"/>
    <property type="project" value="InterPro"/>
</dbReference>
<dbReference type="PRINTS" id="PR00463">
    <property type="entry name" value="EP450I"/>
</dbReference>
<gene>
    <name evidence="9" type="ORF">Psuf_019250</name>
</gene>
<comment type="cofactor">
    <cofactor evidence="7">
        <name>heme</name>
        <dbReference type="ChEBI" id="CHEBI:30413"/>
    </cofactor>
</comment>
<evidence type="ECO:0000256" key="6">
    <source>
        <dbReference type="ARBA" id="ARBA00023033"/>
    </source>
</evidence>
<evidence type="ECO:0000313" key="9">
    <source>
        <dbReference type="EMBL" id="BCB84612.1"/>
    </source>
</evidence>
<evidence type="ECO:0000256" key="5">
    <source>
        <dbReference type="ARBA" id="ARBA00023004"/>
    </source>
</evidence>
<dbReference type="PROSITE" id="PS00086">
    <property type="entry name" value="CYTOCHROME_P450"/>
    <property type="match status" value="1"/>
</dbReference>
<dbReference type="PANTHER" id="PTHR24291:SF50">
    <property type="entry name" value="BIFUNCTIONAL ALBAFLAVENONE MONOOXYGENASE_TERPENE SYNTHASE"/>
    <property type="match status" value="1"/>
</dbReference>
<dbReference type="InterPro" id="IPR017972">
    <property type="entry name" value="Cyt_P450_CS"/>
</dbReference>
<organism evidence="9 10">
    <name type="scientific">Phytohabitans suffuscus</name>
    <dbReference type="NCBI Taxonomy" id="624315"/>
    <lineage>
        <taxon>Bacteria</taxon>
        <taxon>Bacillati</taxon>
        <taxon>Actinomycetota</taxon>
        <taxon>Actinomycetes</taxon>
        <taxon>Micromonosporales</taxon>
        <taxon>Micromonosporaceae</taxon>
    </lineage>
</organism>